<feature type="domain" description="HTH crp-type" evidence="4">
    <location>
        <begin position="152"/>
        <end position="218"/>
    </location>
</feature>
<dbReference type="InterPro" id="IPR018490">
    <property type="entry name" value="cNMP-bd_dom_sf"/>
</dbReference>
<dbReference type="GO" id="GO:0003677">
    <property type="term" value="F:DNA binding"/>
    <property type="evidence" value="ECO:0007669"/>
    <property type="project" value="UniProtKB-KW"/>
</dbReference>
<comment type="caution">
    <text evidence="5">The sequence shown here is derived from an EMBL/GenBank/DDBJ whole genome shotgun (WGS) entry which is preliminary data.</text>
</comment>
<dbReference type="EMBL" id="JAQIFT010000059">
    <property type="protein sequence ID" value="MDA3733028.1"/>
    <property type="molecule type" value="Genomic_DNA"/>
</dbReference>
<dbReference type="AlphaFoldDB" id="A0AA42DQ00"/>
<organism evidence="5 6">
    <name type="scientific">Holtiella tumoricola</name>
    <dbReference type="NCBI Taxonomy" id="3018743"/>
    <lineage>
        <taxon>Bacteria</taxon>
        <taxon>Bacillati</taxon>
        <taxon>Bacillota</taxon>
        <taxon>Clostridia</taxon>
        <taxon>Lachnospirales</taxon>
        <taxon>Cellulosilyticaceae</taxon>
        <taxon>Holtiella</taxon>
    </lineage>
</organism>
<dbReference type="InterPro" id="IPR036388">
    <property type="entry name" value="WH-like_DNA-bd_sf"/>
</dbReference>
<dbReference type="CDD" id="cd00038">
    <property type="entry name" value="CAP_ED"/>
    <property type="match status" value="1"/>
</dbReference>
<protein>
    <submittedName>
        <fullName evidence="5">Crp/Fnr family transcriptional regulator</fullName>
    </submittedName>
</protein>
<reference evidence="5" key="1">
    <citation type="journal article" date="2023" name="Int. J. Syst. Evol. Microbiol.">
        <title>&lt;i&gt;Holtiella tumoricola&lt;/i&gt; gen. nov. sp. nov., isolated from a human clinical sample.</title>
        <authorList>
            <person name="Allen-Vercoe E."/>
            <person name="Daigneault M.C."/>
            <person name="Vancuren S.J."/>
            <person name="Cochrane K."/>
            <person name="O'Neal L.L."/>
            <person name="Sankaranarayanan K."/>
            <person name="Lawson P.A."/>
        </authorList>
    </citation>
    <scope>NUCLEOTIDE SEQUENCE</scope>
    <source>
        <strain evidence="5">CC70A</strain>
    </source>
</reference>
<evidence type="ECO:0000259" key="4">
    <source>
        <dbReference type="PROSITE" id="PS51063"/>
    </source>
</evidence>
<name>A0AA42DQ00_9FIRM</name>
<dbReference type="RefSeq" id="WP_271012966.1">
    <property type="nucleotide sequence ID" value="NZ_JAQIFT010000059.1"/>
</dbReference>
<dbReference type="InterPro" id="IPR036390">
    <property type="entry name" value="WH_DNA-bd_sf"/>
</dbReference>
<evidence type="ECO:0000256" key="2">
    <source>
        <dbReference type="ARBA" id="ARBA00023125"/>
    </source>
</evidence>
<sequence length="227" mass="25980">MISQEDQSFLVQHLSFWEHLTPSQQTLLFEHTHLVHFSAGQTLHSGDKDCIGIILIKNGSLRTYMLSEKGKDITLYRLFGGDLCTLSASCILNHITFDVHIDAEEDTEALLIHTSIFSQLIKENIYVENFSNKTTVERFSDVMWAMEQMLFMSFDERLALFLLDESAKCGCPTLKFTHEQIAKYIGSAREVVSRMLKYFEQEGLVKLSRGGVTITDKAALKQRFFTH</sequence>
<dbReference type="Gene3D" id="1.10.10.10">
    <property type="entry name" value="Winged helix-like DNA-binding domain superfamily/Winged helix DNA-binding domain"/>
    <property type="match status" value="1"/>
</dbReference>
<dbReference type="Gene3D" id="2.60.120.10">
    <property type="entry name" value="Jelly Rolls"/>
    <property type="match status" value="1"/>
</dbReference>
<keyword evidence="3" id="KW-0804">Transcription</keyword>
<evidence type="ECO:0000313" key="6">
    <source>
        <dbReference type="Proteomes" id="UP001169242"/>
    </source>
</evidence>
<dbReference type="InterPro" id="IPR000595">
    <property type="entry name" value="cNMP-bd_dom"/>
</dbReference>
<evidence type="ECO:0000256" key="3">
    <source>
        <dbReference type="ARBA" id="ARBA00023163"/>
    </source>
</evidence>
<keyword evidence="1" id="KW-0805">Transcription regulation</keyword>
<dbReference type="InterPro" id="IPR014710">
    <property type="entry name" value="RmlC-like_jellyroll"/>
</dbReference>
<dbReference type="Pfam" id="PF13545">
    <property type="entry name" value="HTH_Crp_2"/>
    <property type="match status" value="1"/>
</dbReference>
<proteinExistence type="predicted"/>
<dbReference type="SUPFAM" id="SSF46785">
    <property type="entry name" value="Winged helix' DNA-binding domain"/>
    <property type="match status" value="1"/>
</dbReference>
<keyword evidence="2" id="KW-0238">DNA-binding</keyword>
<dbReference type="GO" id="GO:0006355">
    <property type="term" value="P:regulation of DNA-templated transcription"/>
    <property type="evidence" value="ECO:0007669"/>
    <property type="project" value="InterPro"/>
</dbReference>
<dbReference type="SUPFAM" id="SSF51206">
    <property type="entry name" value="cAMP-binding domain-like"/>
    <property type="match status" value="1"/>
</dbReference>
<gene>
    <name evidence="5" type="ORF">PBV87_16250</name>
</gene>
<keyword evidence="6" id="KW-1185">Reference proteome</keyword>
<evidence type="ECO:0000256" key="1">
    <source>
        <dbReference type="ARBA" id="ARBA00023015"/>
    </source>
</evidence>
<accession>A0AA42DQ00</accession>
<evidence type="ECO:0000313" key="5">
    <source>
        <dbReference type="EMBL" id="MDA3733028.1"/>
    </source>
</evidence>
<dbReference type="SMART" id="SM00419">
    <property type="entry name" value="HTH_CRP"/>
    <property type="match status" value="1"/>
</dbReference>
<dbReference type="Proteomes" id="UP001169242">
    <property type="component" value="Unassembled WGS sequence"/>
</dbReference>
<dbReference type="InterPro" id="IPR012318">
    <property type="entry name" value="HTH_CRP"/>
</dbReference>
<dbReference type="PRINTS" id="PR00034">
    <property type="entry name" value="HTHCRP"/>
</dbReference>
<dbReference type="PROSITE" id="PS51063">
    <property type="entry name" value="HTH_CRP_2"/>
    <property type="match status" value="1"/>
</dbReference>
<dbReference type="CDD" id="cd00092">
    <property type="entry name" value="HTH_CRP"/>
    <property type="match status" value="1"/>
</dbReference>